<keyword evidence="5" id="KW-0443">Lipid metabolism</keyword>
<name>A0ABT7T0M4_9ALTE</name>
<sequence>MQIILYAIPGFFILMALELAIDLKRKTGYYRLNDAIASLSIGMLSRVVTVIKTLIPLSIYGILVEDVAVYSWPDSWLFWVGAFVLYDFLYYWNHRLGHEMSVLWAAHVVHHSSEEYNLTTALRQTSGSVLNWLFFIPLAFLGIPLELMLSIAALNLVYQFWVHTRHVGRLGILDGILVTPSNHRVHHAQNDIYIDKNYGGVFIIWDRMFGTFQPELDEQPPIYGIRTPLRSWNPIWSNWHVYRQLISDSRATVHWRDKLKVWFGRTGWRPDDVLAKLPPKKPFNPDTFSKFDVSLSFTTKGYALLQLALAICLTLSLLTQFTVMSFIEQLFACLALVVTLSALGGILENKSWAFSGEVFKWFMVLAMSVLLPVEAWAQWSIIGLLLTSLLWLGTRRGDPIDA</sequence>
<proteinExistence type="predicted"/>
<organism evidence="9 10">
    <name type="scientific">Alteromonas arenosi</name>
    <dbReference type="NCBI Taxonomy" id="3055817"/>
    <lineage>
        <taxon>Bacteria</taxon>
        <taxon>Pseudomonadati</taxon>
        <taxon>Pseudomonadota</taxon>
        <taxon>Gammaproteobacteria</taxon>
        <taxon>Alteromonadales</taxon>
        <taxon>Alteromonadaceae</taxon>
        <taxon>Alteromonas/Salinimonas group</taxon>
        <taxon>Alteromonas</taxon>
    </lineage>
</organism>
<dbReference type="PANTHER" id="PTHR21624">
    <property type="entry name" value="STEROL DESATURASE-RELATED PROTEIN"/>
    <property type="match status" value="1"/>
</dbReference>
<feature type="transmembrane region" description="Helical" evidence="7">
    <location>
        <begin position="301"/>
        <end position="318"/>
    </location>
</feature>
<evidence type="ECO:0000256" key="3">
    <source>
        <dbReference type="ARBA" id="ARBA00022989"/>
    </source>
</evidence>
<evidence type="ECO:0000256" key="7">
    <source>
        <dbReference type="SAM" id="Phobius"/>
    </source>
</evidence>
<evidence type="ECO:0000256" key="1">
    <source>
        <dbReference type="ARBA" id="ARBA00004127"/>
    </source>
</evidence>
<feature type="transmembrane region" description="Helical" evidence="7">
    <location>
        <begin position="6"/>
        <end position="23"/>
    </location>
</feature>
<dbReference type="RefSeq" id="WP_289366740.1">
    <property type="nucleotide sequence ID" value="NZ_JAUCBP010000013.1"/>
</dbReference>
<keyword evidence="3 7" id="KW-1133">Transmembrane helix</keyword>
<dbReference type="PANTHER" id="PTHR21624:SF1">
    <property type="entry name" value="ALKYLGLYCEROL MONOOXYGENASE"/>
    <property type="match status" value="1"/>
</dbReference>
<feature type="transmembrane region" description="Helical" evidence="7">
    <location>
        <begin position="75"/>
        <end position="92"/>
    </location>
</feature>
<evidence type="ECO:0000256" key="2">
    <source>
        <dbReference type="ARBA" id="ARBA00022692"/>
    </source>
</evidence>
<feature type="transmembrane region" description="Helical" evidence="7">
    <location>
        <begin position="359"/>
        <end position="392"/>
    </location>
</feature>
<evidence type="ECO:0000259" key="8">
    <source>
        <dbReference type="Pfam" id="PF04116"/>
    </source>
</evidence>
<dbReference type="GO" id="GO:0016491">
    <property type="term" value="F:oxidoreductase activity"/>
    <property type="evidence" value="ECO:0007669"/>
    <property type="project" value="UniProtKB-KW"/>
</dbReference>
<dbReference type="InterPro" id="IPR006694">
    <property type="entry name" value="Fatty_acid_hydroxylase"/>
</dbReference>
<keyword evidence="4 9" id="KW-0560">Oxidoreductase</keyword>
<dbReference type="EC" id="1.-.-.-" evidence="9"/>
<feature type="transmembrane region" description="Helical" evidence="7">
    <location>
        <begin position="35"/>
        <end position="63"/>
    </location>
</feature>
<dbReference type="Proteomes" id="UP001234343">
    <property type="component" value="Unassembled WGS sequence"/>
</dbReference>
<keyword evidence="10" id="KW-1185">Reference proteome</keyword>
<feature type="transmembrane region" description="Helical" evidence="7">
    <location>
        <begin position="330"/>
        <end position="347"/>
    </location>
</feature>
<feature type="domain" description="Fatty acid hydroxylase" evidence="8">
    <location>
        <begin position="79"/>
        <end position="211"/>
    </location>
</feature>
<evidence type="ECO:0000256" key="4">
    <source>
        <dbReference type="ARBA" id="ARBA00023002"/>
    </source>
</evidence>
<evidence type="ECO:0000313" key="10">
    <source>
        <dbReference type="Proteomes" id="UP001234343"/>
    </source>
</evidence>
<evidence type="ECO:0000313" key="9">
    <source>
        <dbReference type="EMBL" id="MDM7861998.1"/>
    </source>
</evidence>
<dbReference type="Pfam" id="PF04116">
    <property type="entry name" value="FA_hydroxylase"/>
    <property type="match status" value="1"/>
</dbReference>
<keyword evidence="2 7" id="KW-0812">Transmembrane</keyword>
<keyword evidence="6 7" id="KW-0472">Membrane</keyword>
<reference evidence="9 10" key="1">
    <citation type="submission" date="2023-06" db="EMBL/GenBank/DDBJ databases">
        <title>Alteromonas sp. ASW11-36 isolated from intertidal sand.</title>
        <authorList>
            <person name="Li Y."/>
        </authorList>
    </citation>
    <scope>NUCLEOTIDE SEQUENCE [LARGE SCALE GENOMIC DNA]</scope>
    <source>
        <strain evidence="9 10">ASW11-36</strain>
    </source>
</reference>
<gene>
    <name evidence="9" type="ORF">QTP81_15450</name>
</gene>
<evidence type="ECO:0000256" key="5">
    <source>
        <dbReference type="ARBA" id="ARBA00023098"/>
    </source>
</evidence>
<accession>A0ABT7T0M4</accession>
<comment type="caution">
    <text evidence="9">The sequence shown here is derived from an EMBL/GenBank/DDBJ whole genome shotgun (WGS) entry which is preliminary data.</text>
</comment>
<dbReference type="InterPro" id="IPR051689">
    <property type="entry name" value="Sterol_desaturase/TMEM195"/>
</dbReference>
<dbReference type="EMBL" id="JAUCBP010000013">
    <property type="protein sequence ID" value="MDM7861998.1"/>
    <property type="molecule type" value="Genomic_DNA"/>
</dbReference>
<comment type="subcellular location">
    <subcellularLocation>
        <location evidence="1">Endomembrane system</location>
        <topology evidence="1">Multi-pass membrane protein</topology>
    </subcellularLocation>
</comment>
<feature type="transmembrane region" description="Helical" evidence="7">
    <location>
        <begin position="132"/>
        <end position="158"/>
    </location>
</feature>
<evidence type="ECO:0000256" key="6">
    <source>
        <dbReference type="ARBA" id="ARBA00023136"/>
    </source>
</evidence>
<protein>
    <submittedName>
        <fullName evidence="9">Sterol desaturase family protein</fullName>
        <ecNumber evidence="9">1.-.-.-</ecNumber>
    </submittedName>
</protein>